<sequence length="74" mass="8345">MQNERKTVVRRFVKGYVSLAAMMLFVLTVSLLKGSDWKVLIVGASVFLTIFVGISYRSAKEMLWSNRSRSKGAD</sequence>
<dbReference type="EMBL" id="VOQS01000005">
    <property type="protein sequence ID" value="TXC79677.1"/>
    <property type="molecule type" value="Genomic_DNA"/>
</dbReference>
<proteinExistence type="predicted"/>
<evidence type="ECO:0000313" key="2">
    <source>
        <dbReference type="EMBL" id="TXC79677.1"/>
    </source>
</evidence>
<accession>A0A5C6V357</accession>
<feature type="transmembrane region" description="Helical" evidence="1">
    <location>
        <begin position="12"/>
        <end position="31"/>
    </location>
</feature>
<dbReference type="AlphaFoldDB" id="A0A5C6V357"/>
<dbReference type="Proteomes" id="UP000321776">
    <property type="component" value="Unassembled WGS sequence"/>
</dbReference>
<comment type="caution">
    <text evidence="2">The sequence shown here is derived from an EMBL/GenBank/DDBJ whole genome shotgun (WGS) entry which is preliminary data.</text>
</comment>
<protein>
    <submittedName>
        <fullName evidence="2">Uncharacterized protein</fullName>
    </submittedName>
</protein>
<feature type="transmembrane region" description="Helical" evidence="1">
    <location>
        <begin position="37"/>
        <end position="59"/>
    </location>
</feature>
<evidence type="ECO:0000313" key="3">
    <source>
        <dbReference type="Proteomes" id="UP000321776"/>
    </source>
</evidence>
<name>A0A5C6V357_9BURK</name>
<evidence type="ECO:0000256" key="1">
    <source>
        <dbReference type="SAM" id="Phobius"/>
    </source>
</evidence>
<gene>
    <name evidence="2" type="ORF">FRZ40_35585</name>
</gene>
<reference evidence="2 3" key="1">
    <citation type="journal article" date="2018" name="Int. J. Syst. Evol. Microbiol.">
        <title>Paraburkholderia azotifigens sp. nov., a nitrogen-fixing bacterium isolated from paddy soil.</title>
        <authorList>
            <person name="Choi G.M."/>
            <person name="Im W.T."/>
        </authorList>
    </citation>
    <scope>NUCLEOTIDE SEQUENCE [LARGE SCALE GENOMIC DNA]</scope>
    <source>
        <strain evidence="2 3">NF 2-5-3</strain>
    </source>
</reference>
<organism evidence="2 3">
    <name type="scientific">Paraburkholderia azotifigens</name>
    <dbReference type="NCBI Taxonomy" id="2057004"/>
    <lineage>
        <taxon>Bacteria</taxon>
        <taxon>Pseudomonadati</taxon>
        <taxon>Pseudomonadota</taxon>
        <taxon>Betaproteobacteria</taxon>
        <taxon>Burkholderiales</taxon>
        <taxon>Burkholderiaceae</taxon>
        <taxon>Paraburkholderia</taxon>
    </lineage>
</organism>
<keyword evidence="1" id="KW-0472">Membrane</keyword>
<keyword evidence="1" id="KW-0812">Transmembrane</keyword>
<keyword evidence="1" id="KW-1133">Transmembrane helix</keyword>